<dbReference type="PIRSF" id="PIRSF000294">
    <property type="entry name" value="Cytochrome-c_peroxidase"/>
    <property type="match status" value="1"/>
</dbReference>
<dbReference type="OrthoDB" id="9805202at2"/>
<evidence type="ECO:0000259" key="11">
    <source>
        <dbReference type="PROSITE" id="PS51007"/>
    </source>
</evidence>
<evidence type="ECO:0000256" key="9">
    <source>
        <dbReference type="PIRSR" id="PIRSR000294-2"/>
    </source>
</evidence>
<dbReference type="AlphaFoldDB" id="A0A5M6IYA1"/>
<evidence type="ECO:0000256" key="3">
    <source>
        <dbReference type="ARBA" id="ARBA00022723"/>
    </source>
</evidence>
<dbReference type="PANTHER" id="PTHR30600">
    <property type="entry name" value="CYTOCHROME C PEROXIDASE-RELATED"/>
    <property type="match status" value="1"/>
</dbReference>
<keyword evidence="3 9" id="KW-0479">Metal-binding</keyword>
<dbReference type="InterPro" id="IPR009056">
    <property type="entry name" value="Cyt_c-like_dom"/>
</dbReference>
<feature type="domain" description="Cytochrome c" evidence="11">
    <location>
        <begin position="177"/>
        <end position="277"/>
    </location>
</feature>
<dbReference type="SUPFAM" id="SSF46626">
    <property type="entry name" value="Cytochrome c"/>
    <property type="match status" value="2"/>
</dbReference>
<keyword evidence="7 9" id="KW-0408">Iron</keyword>
<proteinExistence type="predicted"/>
<comment type="caution">
    <text evidence="12">The sequence shown here is derived from an EMBL/GenBank/DDBJ whole genome shotgun (WGS) entry which is preliminary data.</text>
</comment>
<feature type="binding site" description="axial binding residue" evidence="9">
    <location>
        <position position="252"/>
    </location>
    <ligand>
        <name>heme c</name>
        <dbReference type="ChEBI" id="CHEBI:61717"/>
        <label>2</label>
    </ligand>
    <ligandPart>
        <name>Fe</name>
        <dbReference type="ChEBI" id="CHEBI:18248"/>
    </ligandPart>
</feature>
<gene>
    <name evidence="12" type="ORF">F1189_08230</name>
</gene>
<accession>A0A5M6IYA1</accession>
<dbReference type="InterPro" id="IPR051395">
    <property type="entry name" value="Cytochrome_c_Peroxidase/MauG"/>
</dbReference>
<evidence type="ECO:0000313" key="13">
    <source>
        <dbReference type="Proteomes" id="UP000325255"/>
    </source>
</evidence>
<dbReference type="GO" id="GO:0020037">
    <property type="term" value="F:heme binding"/>
    <property type="evidence" value="ECO:0007669"/>
    <property type="project" value="InterPro"/>
</dbReference>
<feature type="binding site" description="covalent" evidence="8">
    <location>
        <position position="191"/>
    </location>
    <ligand>
        <name>heme c</name>
        <dbReference type="ChEBI" id="CHEBI:61717"/>
        <label>2</label>
    </ligand>
</feature>
<feature type="binding site" description="axial binding residue" evidence="9">
    <location>
        <position position="195"/>
    </location>
    <ligand>
        <name>heme c</name>
        <dbReference type="ChEBI" id="CHEBI:61717"/>
        <label>2</label>
    </ligand>
    <ligandPart>
        <name>Fe</name>
        <dbReference type="ChEBI" id="CHEBI:18248"/>
    </ligandPart>
</feature>
<keyword evidence="5" id="KW-0574">Periplasm</keyword>
<feature type="binding site" description="covalent" evidence="8">
    <location>
        <position position="51"/>
    </location>
    <ligand>
        <name>heme c</name>
        <dbReference type="ChEBI" id="CHEBI:61717"/>
        <label>1</label>
    </ligand>
</feature>
<evidence type="ECO:0000256" key="4">
    <source>
        <dbReference type="ARBA" id="ARBA00022729"/>
    </source>
</evidence>
<dbReference type="GO" id="GO:0046872">
    <property type="term" value="F:metal ion binding"/>
    <property type="evidence" value="ECO:0007669"/>
    <property type="project" value="UniProtKB-KW"/>
</dbReference>
<sequence>MAAAQVPSPAEEPITPVPPPPPVDARRVALGAALFADPRLSRDGTRSCASCHDLASNGASALARDHAPDGSPIATNTNTVFNAALSFRLNWAGSARTLEEQAEGALLRPDIMANTRAQAVATLVADPAMARSFRDAYGHVPDWPSLLDAIATFERTLLTPDSRFDRWLKGDATALSPEEKAGYETFRSLGCIACHQGVNIGGNLFERVGVLRAVPGLERKVMRVPSLRNVAVTPPYLDDGSAKTLDDAVRRMAVGQLGLDLTEAEVSRIVAFLGSLTGQYEGRPLRAPQ</sequence>
<feature type="binding site" description="covalent" evidence="8">
    <location>
        <position position="48"/>
    </location>
    <ligand>
        <name>heme c</name>
        <dbReference type="ChEBI" id="CHEBI:61717"/>
        <label>1</label>
    </ligand>
</feature>
<protein>
    <submittedName>
        <fullName evidence="12">C-type cytochrome</fullName>
    </submittedName>
</protein>
<dbReference type="InterPro" id="IPR004852">
    <property type="entry name" value="Di-haem_cyt_c_peroxidsae"/>
</dbReference>
<dbReference type="GO" id="GO:0009055">
    <property type="term" value="F:electron transfer activity"/>
    <property type="evidence" value="ECO:0007669"/>
    <property type="project" value="InterPro"/>
</dbReference>
<keyword evidence="2 8" id="KW-0349">Heme</keyword>
<dbReference type="InterPro" id="IPR026259">
    <property type="entry name" value="MauG/Cytc_peroxidase"/>
</dbReference>
<keyword evidence="13" id="KW-1185">Reference proteome</keyword>
<dbReference type="Pfam" id="PF03150">
    <property type="entry name" value="CCP_MauG"/>
    <property type="match status" value="1"/>
</dbReference>
<evidence type="ECO:0000256" key="8">
    <source>
        <dbReference type="PIRSR" id="PIRSR000294-1"/>
    </source>
</evidence>
<evidence type="ECO:0000256" key="2">
    <source>
        <dbReference type="ARBA" id="ARBA00022617"/>
    </source>
</evidence>
<reference evidence="12 13" key="1">
    <citation type="submission" date="2019-09" db="EMBL/GenBank/DDBJ databases">
        <title>Genome sequence of Rhodovastum atsumiense, a diverse member of the Acetobacteraceae family of non-sulfur purple photosynthetic bacteria.</title>
        <authorList>
            <person name="Meyer T."/>
            <person name="Kyndt J."/>
        </authorList>
    </citation>
    <scope>NUCLEOTIDE SEQUENCE [LARGE SCALE GENOMIC DNA]</scope>
    <source>
        <strain evidence="12 13">DSM 21279</strain>
    </source>
</reference>
<comment type="subcellular location">
    <subcellularLocation>
        <location evidence="1">Periplasm</location>
    </subcellularLocation>
</comment>
<dbReference type="Gene3D" id="1.10.760.10">
    <property type="entry name" value="Cytochrome c-like domain"/>
    <property type="match status" value="2"/>
</dbReference>
<dbReference type="PANTHER" id="PTHR30600:SF7">
    <property type="entry name" value="CYTOCHROME C PEROXIDASE-RELATED"/>
    <property type="match status" value="1"/>
</dbReference>
<dbReference type="EMBL" id="VWPK01000010">
    <property type="protein sequence ID" value="KAA5612797.1"/>
    <property type="molecule type" value="Genomic_DNA"/>
</dbReference>
<comment type="PTM">
    <text evidence="8">Binds 2 heme groups per subunit.</text>
</comment>
<evidence type="ECO:0000256" key="1">
    <source>
        <dbReference type="ARBA" id="ARBA00004418"/>
    </source>
</evidence>
<evidence type="ECO:0000256" key="10">
    <source>
        <dbReference type="SAM" id="MobiDB-lite"/>
    </source>
</evidence>
<dbReference type="GO" id="GO:0042597">
    <property type="term" value="C:periplasmic space"/>
    <property type="evidence" value="ECO:0007669"/>
    <property type="project" value="UniProtKB-SubCell"/>
</dbReference>
<evidence type="ECO:0000256" key="5">
    <source>
        <dbReference type="ARBA" id="ARBA00022764"/>
    </source>
</evidence>
<keyword evidence="6" id="KW-0560">Oxidoreductase</keyword>
<evidence type="ECO:0000256" key="6">
    <source>
        <dbReference type="ARBA" id="ARBA00023002"/>
    </source>
</evidence>
<evidence type="ECO:0000256" key="7">
    <source>
        <dbReference type="ARBA" id="ARBA00023004"/>
    </source>
</evidence>
<feature type="domain" description="Cytochrome c" evidence="11">
    <location>
        <begin position="26"/>
        <end position="128"/>
    </location>
</feature>
<dbReference type="PROSITE" id="PS51007">
    <property type="entry name" value="CYTC"/>
    <property type="match status" value="2"/>
</dbReference>
<dbReference type="Proteomes" id="UP000325255">
    <property type="component" value="Unassembled WGS sequence"/>
</dbReference>
<feature type="binding site" description="axial binding residue" evidence="9">
    <location>
        <position position="52"/>
    </location>
    <ligand>
        <name>heme c</name>
        <dbReference type="ChEBI" id="CHEBI:61717"/>
        <label>1</label>
    </ligand>
    <ligandPart>
        <name>Fe</name>
        <dbReference type="ChEBI" id="CHEBI:18248"/>
    </ligandPart>
</feature>
<name>A0A5M6IYA1_9PROT</name>
<dbReference type="InterPro" id="IPR036909">
    <property type="entry name" value="Cyt_c-like_dom_sf"/>
</dbReference>
<keyword evidence="4" id="KW-0732">Signal</keyword>
<evidence type="ECO:0000313" key="12">
    <source>
        <dbReference type="EMBL" id="KAA5612797.1"/>
    </source>
</evidence>
<feature type="binding site" description="covalent" evidence="8">
    <location>
        <position position="194"/>
    </location>
    <ligand>
        <name>heme c</name>
        <dbReference type="ChEBI" id="CHEBI:61717"/>
        <label>2</label>
    </ligand>
</feature>
<comment type="cofactor">
    <cofactor evidence="8">
        <name>heme</name>
        <dbReference type="ChEBI" id="CHEBI:30413"/>
    </cofactor>
    <text evidence="8">Binds 2 heme groups.</text>
</comment>
<dbReference type="GO" id="GO:0004130">
    <property type="term" value="F:cytochrome-c peroxidase activity"/>
    <property type="evidence" value="ECO:0007669"/>
    <property type="project" value="TreeGrafter"/>
</dbReference>
<feature type="region of interest" description="Disordered" evidence="10">
    <location>
        <begin position="1"/>
        <end position="23"/>
    </location>
</feature>
<organism evidence="12 13">
    <name type="scientific">Rhodovastum atsumiense</name>
    <dbReference type="NCBI Taxonomy" id="504468"/>
    <lineage>
        <taxon>Bacteria</taxon>
        <taxon>Pseudomonadati</taxon>
        <taxon>Pseudomonadota</taxon>
        <taxon>Alphaproteobacteria</taxon>
        <taxon>Acetobacterales</taxon>
        <taxon>Acetobacteraceae</taxon>
        <taxon>Rhodovastum</taxon>
    </lineage>
</organism>